<gene>
    <name evidence="2" type="ORF">FSO04_26390</name>
</gene>
<evidence type="ECO:0000313" key="3">
    <source>
        <dbReference type="Proteomes" id="UP000463700"/>
    </source>
</evidence>
<protein>
    <submittedName>
        <fullName evidence="2">Uncharacterized protein</fullName>
    </submittedName>
</protein>
<dbReference type="Proteomes" id="UP000463700">
    <property type="component" value="Unassembled WGS sequence"/>
</dbReference>
<feature type="region of interest" description="Disordered" evidence="1">
    <location>
        <begin position="25"/>
        <end position="46"/>
    </location>
</feature>
<proteinExistence type="predicted"/>
<accession>A0A6N6WAJ2</accession>
<reference evidence="2 3" key="1">
    <citation type="journal article" date="2020" name="Int. J. Syst. Evol. Microbiol.">
        <title>Paraburkholderia madseniana sp. nov., a phenolic acid-degrading bacterium isolated from acidic forest soil.</title>
        <authorList>
            <person name="Wilhelm R.C."/>
            <person name="Murphy S.J.L."/>
            <person name="Feriancek N.M."/>
            <person name="Karasz D.C."/>
            <person name="DeRito C.M."/>
            <person name="Newman J.D."/>
            <person name="Buckley D.H."/>
        </authorList>
    </citation>
    <scope>NUCLEOTIDE SEQUENCE [LARGE SCALE GENOMIC DNA]</scope>
    <source>
        <strain evidence="2 3">RP11</strain>
    </source>
</reference>
<evidence type="ECO:0000256" key="1">
    <source>
        <dbReference type="SAM" id="MobiDB-lite"/>
    </source>
</evidence>
<feature type="compositionally biased region" description="Basic and acidic residues" evidence="1">
    <location>
        <begin position="25"/>
        <end position="38"/>
    </location>
</feature>
<comment type="caution">
    <text evidence="2">The sequence shown here is derived from an EMBL/GenBank/DDBJ whole genome shotgun (WGS) entry which is preliminary data.</text>
</comment>
<sequence length="72" mass="7867">MIVASTTGPSFIDSPHYVKPFVETNKNDRNTFRERSGDSGKSGAGDKSGMLMVFQLSQVQMVSVSRIFILAP</sequence>
<organism evidence="2 3">
    <name type="scientific">Paraburkholderia madseniana</name>
    <dbReference type="NCBI Taxonomy" id="2599607"/>
    <lineage>
        <taxon>Bacteria</taxon>
        <taxon>Pseudomonadati</taxon>
        <taxon>Pseudomonadota</taxon>
        <taxon>Betaproteobacteria</taxon>
        <taxon>Burkholderiales</taxon>
        <taxon>Burkholderiaceae</taxon>
        <taxon>Paraburkholderia</taxon>
    </lineage>
</organism>
<dbReference type="AlphaFoldDB" id="A0A6N6WAJ2"/>
<evidence type="ECO:0000313" key="2">
    <source>
        <dbReference type="EMBL" id="KAE8756969.1"/>
    </source>
</evidence>
<dbReference type="EMBL" id="VOSW01000054">
    <property type="protein sequence ID" value="KAE8756969.1"/>
    <property type="molecule type" value="Genomic_DNA"/>
</dbReference>
<name>A0A6N6WAJ2_9BURK</name>
<dbReference type="RefSeq" id="WP_154564043.1">
    <property type="nucleotide sequence ID" value="NZ_JAMXWG010000035.1"/>
</dbReference>